<dbReference type="OrthoDB" id="4067487at2759"/>
<dbReference type="InterPro" id="IPR048743">
    <property type="entry name" value="AME1"/>
</dbReference>
<reference evidence="4" key="1">
    <citation type="submission" date="2016-03" db="EMBL/GenBank/DDBJ databases">
        <authorList>
            <person name="Devillers Hugo."/>
        </authorList>
    </citation>
    <scope>NUCLEOTIDE SEQUENCE [LARGE SCALE GENOMIC DNA]</scope>
</reference>
<keyword evidence="4" id="KW-1185">Reference proteome</keyword>
<dbReference type="Pfam" id="PF20994">
    <property type="entry name" value="CENPU"/>
    <property type="match status" value="1"/>
</dbReference>
<sequence length="334" mass="37203">MFVDRHVKLLSRQRGSALRKVEQDVVISQIKKPRLDRPSYSSPSKDVKQSPESEPSFDVPQSPPEFHVSQDSNEPASTPPRSPVLNGGLLTSPDNPFTSPVPDQASAGQNSPVSPARNAETPILRTKDSPSLSPEPEFDFSDLPISQLRSNAISLAGIEVVWSILSNLFEEQLIPQAYADFDTATDATEQLMHKLDIKLLSTFMRGVLSDLQDTIDINSSNNELCSQLKECAKQKVKLSENLVDIRHQIIEWENREADDEQLEELQLKSALNDKLQNLAISVSTKAEHDDNHNDKDEMPSLEPTANDLVELLDPQDGILGRLQTLNRSLEKLLE</sequence>
<feature type="region of interest" description="Disordered" evidence="1">
    <location>
        <begin position="30"/>
        <end position="139"/>
    </location>
</feature>
<evidence type="ECO:0000259" key="2">
    <source>
        <dbReference type="Pfam" id="PF20994"/>
    </source>
</evidence>
<dbReference type="Proteomes" id="UP000191144">
    <property type="component" value="Chromosome C"/>
</dbReference>
<accession>A0A1G4J2F7</accession>
<gene>
    <name evidence="3" type="ORF">LAME_0C06810G</name>
</gene>
<organism evidence="3 4">
    <name type="scientific">Lachancea meyersii CBS 8951</name>
    <dbReference type="NCBI Taxonomy" id="1266667"/>
    <lineage>
        <taxon>Eukaryota</taxon>
        <taxon>Fungi</taxon>
        <taxon>Dikarya</taxon>
        <taxon>Ascomycota</taxon>
        <taxon>Saccharomycotina</taxon>
        <taxon>Saccharomycetes</taxon>
        <taxon>Saccharomycetales</taxon>
        <taxon>Saccharomycetaceae</taxon>
        <taxon>Lachancea</taxon>
    </lineage>
</organism>
<dbReference type="EMBL" id="LT598479">
    <property type="protein sequence ID" value="SCU83819.1"/>
    <property type="molecule type" value="Genomic_DNA"/>
</dbReference>
<name>A0A1G4J2F7_9SACH</name>
<evidence type="ECO:0000313" key="3">
    <source>
        <dbReference type="EMBL" id="SCU83819.1"/>
    </source>
</evidence>
<dbReference type="AlphaFoldDB" id="A0A1G4J2F7"/>
<feature type="domain" description="Inner kinetochore subunit AME1" evidence="2">
    <location>
        <begin position="136"/>
        <end position="331"/>
    </location>
</feature>
<evidence type="ECO:0000313" key="4">
    <source>
        <dbReference type="Proteomes" id="UP000191144"/>
    </source>
</evidence>
<protein>
    <submittedName>
        <fullName evidence="3">LAME_0C06810g1_1</fullName>
    </submittedName>
</protein>
<proteinExistence type="predicted"/>
<evidence type="ECO:0000256" key="1">
    <source>
        <dbReference type="SAM" id="MobiDB-lite"/>
    </source>
</evidence>